<reference evidence="1" key="1">
    <citation type="submission" date="2022-08" db="EMBL/GenBank/DDBJ databases">
        <authorList>
            <consortium name="DOE Joint Genome Institute"/>
            <person name="Min B."/>
            <person name="Riley R."/>
            <person name="Sierra-Patev S."/>
            <person name="Naranjo-Ortiz M."/>
            <person name="Looney B."/>
            <person name="Konkel Z."/>
            <person name="Slot J.C."/>
            <person name="Sakamoto Y."/>
            <person name="Steenwyk J.L."/>
            <person name="Rokas A."/>
            <person name="Carro J."/>
            <person name="Camarero S."/>
            <person name="Ferreira P."/>
            <person name="Molpeceres G."/>
            <person name="Ruiz-Duenas F.J."/>
            <person name="Serrano A."/>
            <person name="Henrissat B."/>
            <person name="Drula E."/>
            <person name="Hughes K.W."/>
            <person name="Mata J.L."/>
            <person name="Ishikawa N.K."/>
            <person name="Vargas-Isla R."/>
            <person name="Ushijima S."/>
            <person name="Smith C.A."/>
            <person name="Ahrendt S."/>
            <person name="Andreopoulos W."/>
            <person name="He G."/>
            <person name="Labutti K."/>
            <person name="Lipzen A."/>
            <person name="Ng V."/>
            <person name="Sandor L."/>
            <person name="Barry K."/>
            <person name="Martinez A.T."/>
            <person name="Xiao Y."/>
            <person name="Gibbons J.G."/>
            <person name="Terashima K."/>
            <person name="Hibbett D.S."/>
            <person name="Grigoriev I.V."/>
        </authorList>
    </citation>
    <scope>NUCLEOTIDE SEQUENCE</scope>
    <source>
        <strain evidence="1">TFB9207</strain>
    </source>
</reference>
<dbReference type="AlphaFoldDB" id="A0AA38U294"/>
<feature type="non-terminal residue" evidence="1">
    <location>
        <position position="120"/>
    </location>
</feature>
<name>A0AA38U294_9AGAR</name>
<sequence length="120" mass="13692">MYYAIKELQDNEGVRFSPYEDFFHGSEYLEKVIRGEVGNNDVFLVLSIDGAQLYRYKASNCWIYIWLILDCAPDVRYKKDAVLPGGFIPGPGKPRSSDSFIFPGLYHLAALQCEGLSIWN</sequence>
<keyword evidence="2" id="KW-1185">Reference proteome</keyword>
<comment type="caution">
    <text evidence="1">The sequence shown here is derived from an EMBL/GenBank/DDBJ whole genome shotgun (WGS) entry which is preliminary data.</text>
</comment>
<dbReference type="EMBL" id="MU807840">
    <property type="protein sequence ID" value="KAJ3831074.1"/>
    <property type="molecule type" value="Genomic_DNA"/>
</dbReference>
<accession>A0AA38U294</accession>
<gene>
    <name evidence="1" type="ORF">F5878DRAFT_549930</name>
</gene>
<organism evidence="1 2">
    <name type="scientific">Lentinula raphanica</name>
    <dbReference type="NCBI Taxonomy" id="153919"/>
    <lineage>
        <taxon>Eukaryota</taxon>
        <taxon>Fungi</taxon>
        <taxon>Dikarya</taxon>
        <taxon>Basidiomycota</taxon>
        <taxon>Agaricomycotina</taxon>
        <taxon>Agaricomycetes</taxon>
        <taxon>Agaricomycetidae</taxon>
        <taxon>Agaricales</taxon>
        <taxon>Marasmiineae</taxon>
        <taxon>Omphalotaceae</taxon>
        <taxon>Lentinula</taxon>
    </lineage>
</organism>
<proteinExistence type="predicted"/>
<evidence type="ECO:0000313" key="1">
    <source>
        <dbReference type="EMBL" id="KAJ3831074.1"/>
    </source>
</evidence>
<dbReference type="Proteomes" id="UP001163846">
    <property type="component" value="Unassembled WGS sequence"/>
</dbReference>
<protein>
    <submittedName>
        <fullName evidence="1">Uncharacterized protein</fullName>
    </submittedName>
</protein>
<evidence type="ECO:0000313" key="2">
    <source>
        <dbReference type="Proteomes" id="UP001163846"/>
    </source>
</evidence>